<evidence type="ECO:0000256" key="1">
    <source>
        <dbReference type="ARBA" id="ARBA00022448"/>
    </source>
</evidence>
<dbReference type="InterPro" id="IPR003439">
    <property type="entry name" value="ABC_transporter-like_ATP-bd"/>
</dbReference>
<dbReference type="Pfam" id="PF00005">
    <property type="entry name" value="ABC_tran"/>
    <property type="match status" value="1"/>
</dbReference>
<dbReference type="SMART" id="SM00382">
    <property type="entry name" value="AAA"/>
    <property type="match status" value="1"/>
</dbReference>
<evidence type="ECO:0000256" key="5">
    <source>
        <dbReference type="ARBA" id="ARBA00022840"/>
    </source>
</evidence>
<dbReference type="GO" id="GO:0005524">
    <property type="term" value="F:ATP binding"/>
    <property type="evidence" value="ECO:0007669"/>
    <property type="project" value="UniProtKB-KW"/>
</dbReference>
<dbReference type="Gene3D" id="3.40.50.300">
    <property type="entry name" value="P-loop containing nucleotide triphosphate hydrolases"/>
    <property type="match status" value="1"/>
</dbReference>
<dbReference type="InterPro" id="IPR015853">
    <property type="entry name" value="ABC_transpr_FbpC"/>
</dbReference>
<dbReference type="SUPFAM" id="SSF52540">
    <property type="entry name" value="P-loop containing nucleoside triphosphate hydrolases"/>
    <property type="match status" value="1"/>
</dbReference>
<dbReference type="Proteomes" id="UP001596410">
    <property type="component" value="Unassembled WGS sequence"/>
</dbReference>
<evidence type="ECO:0000313" key="10">
    <source>
        <dbReference type="EMBL" id="MFC7063656.1"/>
    </source>
</evidence>
<dbReference type="InterPro" id="IPR050093">
    <property type="entry name" value="ABC_SmlMolc_Importer"/>
</dbReference>
<keyword evidence="1" id="KW-0813">Transport</keyword>
<keyword evidence="8" id="KW-0472">Membrane</keyword>
<dbReference type="PROSITE" id="PS00211">
    <property type="entry name" value="ABC_TRANSPORTER_1"/>
    <property type="match status" value="1"/>
</dbReference>
<dbReference type="InterPro" id="IPR003593">
    <property type="entry name" value="AAA+_ATPase"/>
</dbReference>
<keyword evidence="7" id="KW-0406">Ion transport</keyword>
<dbReference type="CDD" id="cd03259">
    <property type="entry name" value="ABC_Carb_Solutes_like"/>
    <property type="match status" value="1"/>
</dbReference>
<evidence type="ECO:0000256" key="3">
    <source>
        <dbReference type="ARBA" id="ARBA00022496"/>
    </source>
</evidence>
<evidence type="ECO:0000313" key="11">
    <source>
        <dbReference type="Proteomes" id="UP001596410"/>
    </source>
</evidence>
<dbReference type="PANTHER" id="PTHR42781">
    <property type="entry name" value="SPERMIDINE/PUTRESCINE IMPORT ATP-BINDING PROTEIN POTA"/>
    <property type="match status" value="1"/>
</dbReference>
<evidence type="ECO:0000256" key="4">
    <source>
        <dbReference type="ARBA" id="ARBA00022741"/>
    </source>
</evidence>
<dbReference type="PANTHER" id="PTHR42781:SF4">
    <property type="entry name" value="SPERMIDINE_PUTRESCINE IMPORT ATP-BINDING PROTEIN POTA"/>
    <property type="match status" value="1"/>
</dbReference>
<evidence type="ECO:0000259" key="9">
    <source>
        <dbReference type="PROSITE" id="PS50893"/>
    </source>
</evidence>
<feature type="domain" description="ABC transporter" evidence="9">
    <location>
        <begin position="5"/>
        <end position="232"/>
    </location>
</feature>
<dbReference type="EMBL" id="JBHSZV010000051">
    <property type="protein sequence ID" value="MFC7063656.1"/>
    <property type="molecule type" value="Genomic_DNA"/>
</dbReference>
<gene>
    <name evidence="10" type="ORF">ACFQIC_17745</name>
</gene>
<keyword evidence="6" id="KW-0408">Iron</keyword>
<proteinExistence type="predicted"/>
<dbReference type="InterPro" id="IPR017871">
    <property type="entry name" value="ABC_transporter-like_CS"/>
</dbReference>
<keyword evidence="5 10" id="KW-0067">ATP-binding</keyword>
<evidence type="ECO:0000256" key="2">
    <source>
        <dbReference type="ARBA" id="ARBA00022475"/>
    </source>
</evidence>
<evidence type="ECO:0000256" key="7">
    <source>
        <dbReference type="ARBA" id="ARBA00023065"/>
    </source>
</evidence>
<name>A0ABW2ERU3_9BACI</name>
<dbReference type="InterPro" id="IPR027417">
    <property type="entry name" value="P-loop_NTPase"/>
</dbReference>
<sequence>MTIAIEVNQLTKKFRTETVLNQLSFKMNEGEKLSIVGPSGSGKSTLLRILAGLENPSHGSIILGGKNVTTIGARKRNIGLVFQQPLLFPHMTVEENIAYGAKVMGGHSKEKTTNLLEAINLTKAKSQFPNELSGGQQQRVALARALATEPDILLLDEPFSSLDPNLRQELRYWVRKLLTNHSITSIFVTHDHEEAMLMGDKIGLFHEGKFQQIASAYDIHNSPANPFVVKFFGNHLLLDDNHYVHLESISLSNPKDKGITFHAELLQTTYYQGQMMAHLFIIDLAEKITLRVTHTSLSKHLTIHIPENSIHQFNKGQGTYE</sequence>
<keyword evidence="3" id="KW-0410">Iron transport</keyword>
<organism evidence="10 11">
    <name type="scientific">Halobacillus seohaensis</name>
    <dbReference type="NCBI Taxonomy" id="447421"/>
    <lineage>
        <taxon>Bacteria</taxon>
        <taxon>Bacillati</taxon>
        <taxon>Bacillota</taxon>
        <taxon>Bacilli</taxon>
        <taxon>Bacillales</taxon>
        <taxon>Bacillaceae</taxon>
        <taxon>Halobacillus</taxon>
    </lineage>
</organism>
<keyword evidence="4" id="KW-0547">Nucleotide-binding</keyword>
<keyword evidence="11" id="KW-1185">Reference proteome</keyword>
<reference evidence="11" key="1">
    <citation type="journal article" date="2019" name="Int. J. Syst. Evol. Microbiol.">
        <title>The Global Catalogue of Microorganisms (GCM) 10K type strain sequencing project: providing services to taxonomists for standard genome sequencing and annotation.</title>
        <authorList>
            <consortium name="The Broad Institute Genomics Platform"/>
            <consortium name="The Broad Institute Genome Sequencing Center for Infectious Disease"/>
            <person name="Wu L."/>
            <person name="Ma J."/>
        </authorList>
    </citation>
    <scope>NUCLEOTIDE SEQUENCE [LARGE SCALE GENOMIC DNA]</scope>
    <source>
        <strain evidence="11">CGMCC 4.1621</strain>
    </source>
</reference>
<dbReference type="RefSeq" id="WP_204711079.1">
    <property type="nucleotide sequence ID" value="NZ_JBHSZV010000051.1"/>
</dbReference>
<dbReference type="PROSITE" id="PS50893">
    <property type="entry name" value="ABC_TRANSPORTER_2"/>
    <property type="match status" value="1"/>
</dbReference>
<keyword evidence="2" id="KW-1003">Cell membrane</keyword>
<evidence type="ECO:0000256" key="8">
    <source>
        <dbReference type="ARBA" id="ARBA00023136"/>
    </source>
</evidence>
<accession>A0ABW2ERU3</accession>
<comment type="caution">
    <text evidence="10">The sequence shown here is derived from an EMBL/GenBank/DDBJ whole genome shotgun (WGS) entry which is preliminary data.</text>
</comment>
<protein>
    <submittedName>
        <fullName evidence="10">ABC transporter ATP-binding protein</fullName>
    </submittedName>
</protein>
<evidence type="ECO:0000256" key="6">
    <source>
        <dbReference type="ARBA" id="ARBA00023004"/>
    </source>
</evidence>